<feature type="domain" description="RING-type" evidence="8">
    <location>
        <begin position="30"/>
        <end position="71"/>
    </location>
</feature>
<evidence type="ECO:0000313" key="10">
    <source>
        <dbReference type="Proteomes" id="UP001566132"/>
    </source>
</evidence>
<dbReference type="Gene3D" id="3.10.20.90">
    <property type="entry name" value="Phosphatidylinositol 3-kinase Catalytic Subunit, Chain A, domain 1"/>
    <property type="match status" value="1"/>
</dbReference>
<feature type="compositionally biased region" description="Polar residues" evidence="7">
    <location>
        <begin position="306"/>
        <end position="318"/>
    </location>
</feature>
<dbReference type="AlphaFoldDB" id="A0ABD1EV79"/>
<dbReference type="PANTHER" id="PTHR10825:SF29">
    <property type="entry name" value="POLYCOMB GROUP RING FINGER PROTEIN 1"/>
    <property type="match status" value="1"/>
</dbReference>
<dbReference type="InterPro" id="IPR001841">
    <property type="entry name" value="Znf_RING"/>
</dbReference>
<evidence type="ECO:0000256" key="2">
    <source>
        <dbReference type="ARBA" id="ARBA00022723"/>
    </source>
</evidence>
<feature type="region of interest" description="Disordered" evidence="7">
    <location>
        <begin position="772"/>
        <end position="800"/>
    </location>
</feature>
<feature type="compositionally biased region" description="Polar residues" evidence="7">
    <location>
        <begin position="780"/>
        <end position="792"/>
    </location>
</feature>
<dbReference type="InterPro" id="IPR032443">
    <property type="entry name" value="RAWUL"/>
</dbReference>
<dbReference type="PANTHER" id="PTHR10825">
    <property type="entry name" value="RING FINGER DOMAIN-CONTAINING, POLYCOMB GROUP COMPONENT"/>
    <property type="match status" value="1"/>
</dbReference>
<reference evidence="9 10" key="1">
    <citation type="submission" date="2024-05" db="EMBL/GenBank/DDBJ databases">
        <title>Genetic variation in Jamaican populations of the coffee berry borer (Hypothenemus hampei).</title>
        <authorList>
            <person name="Errbii M."/>
            <person name="Myrie A."/>
        </authorList>
    </citation>
    <scope>NUCLEOTIDE SEQUENCE [LARGE SCALE GENOMIC DNA]</scope>
    <source>
        <strain evidence="9">JA-Hopewell-2020-01-JO</strain>
        <tissue evidence="9">Whole body</tissue>
    </source>
</reference>
<dbReference type="InterPro" id="IPR017907">
    <property type="entry name" value="Znf_RING_CS"/>
</dbReference>
<evidence type="ECO:0000256" key="5">
    <source>
        <dbReference type="ARBA" id="ARBA00023242"/>
    </source>
</evidence>
<evidence type="ECO:0000259" key="8">
    <source>
        <dbReference type="PROSITE" id="PS50089"/>
    </source>
</evidence>
<feature type="region of interest" description="Disordered" evidence="7">
    <location>
        <begin position="306"/>
        <end position="325"/>
    </location>
</feature>
<dbReference type="SMART" id="SM00184">
    <property type="entry name" value="RING"/>
    <property type="match status" value="1"/>
</dbReference>
<sequence length="992" mass="112141">MRNLEEPFQGKMECISRKRMIKDLNDVFTCKLCHGYLIDATTLVDCLHTFCRGCILRHFDSGKTQIQCPICPVLYKKKSQCFRADIQIQSLVYKSVPYLYLKEMQRREDFYRSTGVRAGSSCSDDSVIDRERDMIHGTEEIISQYIGDKTQFFSQDDLISLSLEYYQAHLDTTVAGDKFNSAQNSDKRHNGQIASDKIQTGCEKRYLQCPAGVSMKHLQKFLRMKYGLTEDHKVDIIHKGEVLPSNFSLMDVAYTFQWEKIKPMRFFYKIFTPLKIRPIKIVNTPTPTGGKQLQIVPVTSNNHVITPPATNQKSPTTHLSREETESELQDKEHLLANLQLQSKTKALAAEAKRVHFQQPPQVPLERLVKDCVFEYEEPDQEEIKRFAEKRDREWAMQKKLEEDLKADRDDFFSGYPSKKRKKSKHSKNDSNGHKEKKPKLHAEITNNDKSDLKLKVKITTNGHKHKHHKIENISELSSKEKLLQMRQVRHKHMSADDKPQPLIPTIKFAKSYISKETDLGVSEAKRKKEASKAPEYSSTNHFTENNNKPLMTEPKPRIDPMVIKPTTDSVGSKTISSGTPRNLPQQSIPTNKFIKKDVNTKTCEQKVFLKNASSNISTKESKIGPGKIENAKTPGQMPSKVLPIGSITTNNKTLDRKIASLQQRCTIEPKTSVTHLNKGKVSAPQYPPGFTVSKIESGVKKKSEDKDHKDNRPSLEITLIPPTSNSKFSSEHKSPTKRPPPGTIPLERIKNAVNLKSGISIIPKIPESRTDNIGVLDLSKPNTKSPEYSPRSSPKIEPINGLPVVNRQMTNVTPRPLTSPENKSMQLSNLQMLSKVASEHPTLNNLTNSVSNKIKPQLPSLQTINKAGTVPNTIRTPGLQRMPPKLNDIQKFKSVRIRSVRPSQNQNIRNIPNPSLVLNRNLNQNRLVSSTNSIPVNNISPLEKKVATPKASPNSVSSSTNNLTVKEVKEIQPIVKTQTVEQKTCETKEVSV</sequence>
<feature type="region of interest" description="Disordered" evidence="7">
    <location>
        <begin position="568"/>
        <end position="587"/>
    </location>
</feature>
<dbReference type="GO" id="GO:0008270">
    <property type="term" value="F:zinc ion binding"/>
    <property type="evidence" value="ECO:0007669"/>
    <property type="project" value="UniProtKB-KW"/>
</dbReference>
<dbReference type="FunFam" id="3.30.40.10:FF:000033">
    <property type="entry name" value="Polycomb group RING finger protein 3"/>
    <property type="match status" value="1"/>
</dbReference>
<keyword evidence="5" id="KW-0539">Nucleus</keyword>
<feature type="region of interest" description="Disordered" evidence="7">
    <location>
        <begin position="617"/>
        <end position="640"/>
    </location>
</feature>
<feature type="compositionally biased region" description="Basic and acidic residues" evidence="7">
    <location>
        <begin position="523"/>
        <end position="532"/>
    </location>
</feature>
<feature type="region of interest" description="Disordered" evidence="7">
    <location>
        <begin position="695"/>
        <end position="745"/>
    </location>
</feature>
<evidence type="ECO:0000313" key="9">
    <source>
        <dbReference type="EMBL" id="KAL1502520.1"/>
    </source>
</evidence>
<keyword evidence="2" id="KW-0479">Metal-binding</keyword>
<feature type="compositionally biased region" description="Polar residues" evidence="7">
    <location>
        <begin position="536"/>
        <end position="549"/>
    </location>
</feature>
<evidence type="ECO:0000256" key="1">
    <source>
        <dbReference type="ARBA" id="ARBA00004123"/>
    </source>
</evidence>
<dbReference type="Pfam" id="PF00097">
    <property type="entry name" value="zf-C3HC4"/>
    <property type="match status" value="1"/>
</dbReference>
<dbReference type="GO" id="GO:0031519">
    <property type="term" value="C:PcG protein complex"/>
    <property type="evidence" value="ECO:0007669"/>
    <property type="project" value="UniProtKB-ARBA"/>
</dbReference>
<evidence type="ECO:0000256" key="6">
    <source>
        <dbReference type="PROSITE-ProRule" id="PRU00175"/>
    </source>
</evidence>
<dbReference type="EMBL" id="JBDJPC010000005">
    <property type="protein sequence ID" value="KAL1502520.1"/>
    <property type="molecule type" value="Genomic_DNA"/>
</dbReference>
<keyword evidence="10" id="KW-1185">Reference proteome</keyword>
<evidence type="ECO:0000256" key="3">
    <source>
        <dbReference type="ARBA" id="ARBA00022771"/>
    </source>
</evidence>
<feature type="region of interest" description="Disordered" evidence="7">
    <location>
        <begin position="523"/>
        <end position="559"/>
    </location>
</feature>
<dbReference type="PROSITE" id="PS00518">
    <property type="entry name" value="ZF_RING_1"/>
    <property type="match status" value="1"/>
</dbReference>
<feature type="compositionally biased region" description="Basic and acidic residues" evidence="7">
    <location>
        <begin position="697"/>
        <end position="713"/>
    </location>
</feature>
<gene>
    <name evidence="9" type="ORF">ABEB36_007652</name>
</gene>
<evidence type="ECO:0000256" key="7">
    <source>
        <dbReference type="SAM" id="MobiDB-lite"/>
    </source>
</evidence>
<comment type="subcellular location">
    <subcellularLocation>
        <location evidence="1">Nucleus</location>
    </subcellularLocation>
</comment>
<feature type="region of interest" description="Disordered" evidence="7">
    <location>
        <begin position="409"/>
        <end position="446"/>
    </location>
</feature>
<keyword evidence="4" id="KW-0862">Zinc</keyword>
<dbReference type="Pfam" id="PF16207">
    <property type="entry name" value="RAWUL"/>
    <property type="match status" value="1"/>
</dbReference>
<proteinExistence type="predicted"/>
<keyword evidence="3 6" id="KW-0863">Zinc-finger</keyword>
<comment type="caution">
    <text evidence="9">The sequence shown here is derived from an EMBL/GenBank/DDBJ whole genome shotgun (WGS) entry which is preliminary data.</text>
</comment>
<evidence type="ECO:0000256" key="4">
    <source>
        <dbReference type="ARBA" id="ARBA00022833"/>
    </source>
</evidence>
<protein>
    <recommendedName>
        <fullName evidence="8">RING-type domain-containing protein</fullName>
    </recommendedName>
</protein>
<dbReference type="Proteomes" id="UP001566132">
    <property type="component" value="Unassembled WGS sequence"/>
</dbReference>
<dbReference type="InterPro" id="IPR013083">
    <property type="entry name" value="Znf_RING/FYVE/PHD"/>
</dbReference>
<dbReference type="InterPro" id="IPR018957">
    <property type="entry name" value="Znf_C3HC4_RING-type"/>
</dbReference>
<dbReference type="CDD" id="cd17082">
    <property type="entry name" value="RAWUL_PCGF2_like"/>
    <property type="match status" value="1"/>
</dbReference>
<organism evidence="9 10">
    <name type="scientific">Hypothenemus hampei</name>
    <name type="common">Coffee berry borer</name>
    <dbReference type="NCBI Taxonomy" id="57062"/>
    <lineage>
        <taxon>Eukaryota</taxon>
        <taxon>Metazoa</taxon>
        <taxon>Ecdysozoa</taxon>
        <taxon>Arthropoda</taxon>
        <taxon>Hexapoda</taxon>
        <taxon>Insecta</taxon>
        <taxon>Pterygota</taxon>
        <taxon>Neoptera</taxon>
        <taxon>Endopterygota</taxon>
        <taxon>Coleoptera</taxon>
        <taxon>Polyphaga</taxon>
        <taxon>Cucujiformia</taxon>
        <taxon>Curculionidae</taxon>
        <taxon>Scolytinae</taxon>
        <taxon>Hypothenemus</taxon>
    </lineage>
</organism>
<name>A0ABD1EV79_HYPHA</name>
<accession>A0ABD1EV79</accession>
<dbReference type="SUPFAM" id="SSF57850">
    <property type="entry name" value="RING/U-box"/>
    <property type="match status" value="1"/>
</dbReference>
<dbReference type="Gene3D" id="3.30.40.10">
    <property type="entry name" value="Zinc/RING finger domain, C3HC4 (zinc finger)"/>
    <property type="match status" value="1"/>
</dbReference>
<dbReference type="PROSITE" id="PS50089">
    <property type="entry name" value="ZF_RING_2"/>
    <property type="match status" value="1"/>
</dbReference>